<dbReference type="AlphaFoldDB" id="A0A2Z3H2T4"/>
<dbReference type="InterPro" id="IPR026325">
    <property type="entry name" value="DUF932"/>
</dbReference>
<dbReference type="KEGG" id="gog:C1280_20730"/>
<evidence type="ECO:0000313" key="1">
    <source>
        <dbReference type="EMBL" id="AWM39171.1"/>
    </source>
</evidence>
<protein>
    <submittedName>
        <fullName evidence="1">DUF932 domain-containing protein</fullName>
    </submittedName>
</protein>
<keyword evidence="2" id="KW-1185">Reference proteome</keyword>
<dbReference type="Pfam" id="PF06067">
    <property type="entry name" value="DUF932"/>
    <property type="match status" value="1"/>
</dbReference>
<evidence type="ECO:0000313" key="2">
    <source>
        <dbReference type="Proteomes" id="UP000245802"/>
    </source>
</evidence>
<dbReference type="NCBIfam" id="TIGR03299">
    <property type="entry name" value="LGT_TIGR03299"/>
    <property type="match status" value="1"/>
</dbReference>
<dbReference type="InterPro" id="IPR017686">
    <property type="entry name" value="Phg/plasmid-like_prot"/>
</dbReference>
<dbReference type="EMBL" id="CP025958">
    <property type="protein sequence ID" value="AWM39171.1"/>
    <property type="molecule type" value="Genomic_DNA"/>
</dbReference>
<reference evidence="1 2" key="1">
    <citation type="submission" date="2018-01" db="EMBL/GenBank/DDBJ databases">
        <title>G. obscuriglobus.</title>
        <authorList>
            <person name="Franke J."/>
            <person name="Blomberg W."/>
            <person name="Selmecki A."/>
        </authorList>
    </citation>
    <scope>NUCLEOTIDE SEQUENCE [LARGE SCALE GENOMIC DNA]</scope>
    <source>
        <strain evidence="1 2">DSM 5831</strain>
    </source>
</reference>
<organism evidence="1 2">
    <name type="scientific">Gemmata obscuriglobus</name>
    <dbReference type="NCBI Taxonomy" id="114"/>
    <lineage>
        <taxon>Bacteria</taxon>
        <taxon>Pseudomonadati</taxon>
        <taxon>Planctomycetota</taxon>
        <taxon>Planctomycetia</taxon>
        <taxon>Gemmatales</taxon>
        <taxon>Gemmataceae</taxon>
        <taxon>Gemmata</taxon>
    </lineage>
</organism>
<accession>A0A2Z3H2T4</accession>
<dbReference type="Proteomes" id="UP000245802">
    <property type="component" value="Chromosome"/>
</dbReference>
<name>A0A2Z3H2T4_9BACT</name>
<proteinExistence type="predicted"/>
<sequence length="317" mass="35233">MRNMTHEFESGFFVRQPAWHRLGVTLHEAPNVEDAIRLAGLDWRVRMVPLFTEAGCPVPTHRATVRESDGKVIGVVGSGYTLMQNDRAFSFFEPFLSAGACSLEAAGSLKEGKRIWVLARINGAEAEVVDGDPVRGYFLLSNAHDASQAVRAQFTSIRVVCANTLNAADRRAERGFEDCVRVRHTTGLETSLVLVQHTIDMAAKTFSASLADYQRMVSRRLPVDGFRKYVIDVLEVPESVQRMGKMPKAWDTLQWAYHAAPGARINGVFGTYWGAYNAITDWVDHTRGVKDADSRLDSAWFGSGARLKQRAFELALP</sequence>
<dbReference type="OrthoDB" id="576140at2"/>
<gene>
    <name evidence="1" type="ORF">C1280_20730</name>
</gene>